<evidence type="ECO:0000259" key="11">
    <source>
        <dbReference type="Pfam" id="PF02096"/>
    </source>
</evidence>
<keyword evidence="4" id="KW-0999">Mitochondrion inner membrane</keyword>
<keyword evidence="3 9" id="KW-0812">Transmembrane</keyword>
<dbReference type="RefSeq" id="XP_040761001.1">
    <property type="nucleotide sequence ID" value="XM_040903085.1"/>
</dbReference>
<dbReference type="STRING" id="1314785.A0A165CQX2"/>
<feature type="non-terminal residue" evidence="12">
    <location>
        <position position="289"/>
    </location>
</feature>
<evidence type="ECO:0000256" key="6">
    <source>
        <dbReference type="ARBA" id="ARBA00022989"/>
    </source>
</evidence>
<dbReference type="Pfam" id="PF02096">
    <property type="entry name" value="60KD_IMP"/>
    <property type="match status" value="1"/>
</dbReference>
<dbReference type="Proteomes" id="UP000076871">
    <property type="component" value="Unassembled WGS sequence"/>
</dbReference>
<evidence type="ECO:0000256" key="5">
    <source>
        <dbReference type="ARBA" id="ARBA00022946"/>
    </source>
</evidence>
<name>A0A165CQX2_9APHY</name>
<comment type="similarity">
    <text evidence="2 9">Belongs to the OXA1/ALB3/YidC family.</text>
</comment>
<dbReference type="EMBL" id="KV427645">
    <property type="protein sequence ID" value="KZT03261.1"/>
    <property type="molecule type" value="Genomic_DNA"/>
</dbReference>
<dbReference type="GeneID" id="63820116"/>
<dbReference type="AlphaFoldDB" id="A0A165CQX2"/>
<sequence>IPLPDLSATPAVVDPLQYGDLAALGLAAWTPAGICRWSIELIHVSTGMPWFWTIVSVTVISRIILLPFQIRSMQASARLAPYQPELAALRLDMQKAKMNGDTLGLQASALRQKMLFKKAGVGMLSMLITPFVQLPVTLGMFFGIKTLCDLPLEQLKHSGIEFLPDLTVADPMCILPIASAVLMNVQLLLSVKDMAVSSPYAVHMVNFFRVLSIVSIPVIWNFPSGTMVYVVTGITCLIVQTAVLRVPAVRVFLNIPIIAKRDSVKPASFKDSIEYVKKWWKDKKAEQEA</sequence>
<keyword evidence="5" id="KW-0809">Transit peptide</keyword>
<comment type="subcellular location">
    <subcellularLocation>
        <location evidence="9">Membrane</location>
        <topology evidence="9">Multi-pass membrane protein</topology>
    </subcellularLocation>
    <subcellularLocation>
        <location evidence="1">Mitochondrion inner membrane</location>
        <topology evidence="1">Multi-pass membrane protein</topology>
    </subcellularLocation>
</comment>
<keyword evidence="7" id="KW-0496">Mitochondrion</keyword>
<proteinExistence type="inferred from homology"/>
<keyword evidence="13" id="KW-1185">Reference proteome</keyword>
<keyword evidence="8 10" id="KW-0472">Membrane</keyword>
<feature type="transmembrane region" description="Helical" evidence="10">
    <location>
        <begin position="50"/>
        <end position="68"/>
    </location>
</feature>
<feature type="domain" description="Membrane insertase YidC/Oxa/ALB C-terminal" evidence="11">
    <location>
        <begin position="50"/>
        <end position="244"/>
    </location>
</feature>
<keyword evidence="6 10" id="KW-1133">Transmembrane helix</keyword>
<dbReference type="GO" id="GO:0032977">
    <property type="term" value="F:membrane insertase activity"/>
    <property type="evidence" value="ECO:0007669"/>
    <property type="project" value="InterPro"/>
</dbReference>
<dbReference type="InParanoid" id="A0A165CQX2"/>
<feature type="transmembrane region" description="Helical" evidence="10">
    <location>
        <begin position="226"/>
        <end position="244"/>
    </location>
</feature>
<gene>
    <name evidence="12" type="ORF">LAESUDRAFT_603008</name>
</gene>
<reference evidence="12 13" key="1">
    <citation type="journal article" date="2016" name="Mol. Biol. Evol.">
        <title>Comparative Genomics of Early-Diverging Mushroom-Forming Fungi Provides Insights into the Origins of Lignocellulose Decay Capabilities.</title>
        <authorList>
            <person name="Nagy L.G."/>
            <person name="Riley R."/>
            <person name="Tritt A."/>
            <person name="Adam C."/>
            <person name="Daum C."/>
            <person name="Floudas D."/>
            <person name="Sun H."/>
            <person name="Yadav J.S."/>
            <person name="Pangilinan J."/>
            <person name="Larsson K.H."/>
            <person name="Matsuura K."/>
            <person name="Barry K."/>
            <person name="Labutti K."/>
            <person name="Kuo R."/>
            <person name="Ohm R.A."/>
            <person name="Bhattacharya S.S."/>
            <person name="Shirouzu T."/>
            <person name="Yoshinaga Y."/>
            <person name="Martin F.M."/>
            <person name="Grigoriev I.V."/>
            <person name="Hibbett D.S."/>
        </authorList>
    </citation>
    <scope>NUCLEOTIDE SEQUENCE [LARGE SCALE GENOMIC DNA]</scope>
    <source>
        <strain evidence="12 13">93-53</strain>
    </source>
</reference>
<evidence type="ECO:0000256" key="3">
    <source>
        <dbReference type="ARBA" id="ARBA00022692"/>
    </source>
</evidence>
<dbReference type="PANTHER" id="PTHR12428">
    <property type="entry name" value="OXA1"/>
    <property type="match status" value="1"/>
</dbReference>
<feature type="transmembrane region" description="Helical" evidence="10">
    <location>
        <begin position="121"/>
        <end position="144"/>
    </location>
</feature>
<evidence type="ECO:0000256" key="7">
    <source>
        <dbReference type="ARBA" id="ARBA00023128"/>
    </source>
</evidence>
<feature type="transmembrane region" description="Helical" evidence="10">
    <location>
        <begin position="201"/>
        <end position="220"/>
    </location>
</feature>
<dbReference type="GO" id="GO:0032979">
    <property type="term" value="P:protein insertion into mitochondrial inner membrane from matrix"/>
    <property type="evidence" value="ECO:0007669"/>
    <property type="project" value="TreeGrafter"/>
</dbReference>
<feature type="transmembrane region" description="Helical" evidence="10">
    <location>
        <begin position="168"/>
        <end position="189"/>
    </location>
</feature>
<evidence type="ECO:0000313" key="12">
    <source>
        <dbReference type="EMBL" id="KZT03261.1"/>
    </source>
</evidence>
<evidence type="ECO:0000256" key="2">
    <source>
        <dbReference type="ARBA" id="ARBA00009877"/>
    </source>
</evidence>
<accession>A0A165CQX2</accession>
<evidence type="ECO:0000313" key="13">
    <source>
        <dbReference type="Proteomes" id="UP000076871"/>
    </source>
</evidence>
<dbReference type="FunCoup" id="A0A165CQX2">
    <property type="interactions" value="359"/>
</dbReference>
<dbReference type="InterPro" id="IPR001708">
    <property type="entry name" value="YidC/ALB3/OXA1/COX18"/>
</dbReference>
<feature type="non-terminal residue" evidence="12">
    <location>
        <position position="1"/>
    </location>
</feature>
<evidence type="ECO:0000256" key="10">
    <source>
        <dbReference type="SAM" id="Phobius"/>
    </source>
</evidence>
<dbReference type="CDD" id="cd20069">
    <property type="entry name" value="5TM_Oxa1-like"/>
    <property type="match status" value="1"/>
</dbReference>
<protein>
    <recommendedName>
        <fullName evidence="11">Membrane insertase YidC/Oxa/ALB C-terminal domain-containing protein</fullName>
    </recommendedName>
</protein>
<evidence type="ECO:0000256" key="4">
    <source>
        <dbReference type="ARBA" id="ARBA00022792"/>
    </source>
</evidence>
<dbReference type="OrthoDB" id="2148490at2759"/>
<evidence type="ECO:0000256" key="9">
    <source>
        <dbReference type="RuleBase" id="RU003945"/>
    </source>
</evidence>
<evidence type="ECO:0000256" key="8">
    <source>
        <dbReference type="ARBA" id="ARBA00023136"/>
    </source>
</evidence>
<organism evidence="12 13">
    <name type="scientific">Laetiporus sulphureus 93-53</name>
    <dbReference type="NCBI Taxonomy" id="1314785"/>
    <lineage>
        <taxon>Eukaryota</taxon>
        <taxon>Fungi</taxon>
        <taxon>Dikarya</taxon>
        <taxon>Basidiomycota</taxon>
        <taxon>Agaricomycotina</taxon>
        <taxon>Agaricomycetes</taxon>
        <taxon>Polyporales</taxon>
        <taxon>Laetiporus</taxon>
    </lineage>
</organism>
<dbReference type="GO" id="GO:0005743">
    <property type="term" value="C:mitochondrial inner membrane"/>
    <property type="evidence" value="ECO:0007669"/>
    <property type="project" value="UniProtKB-SubCell"/>
</dbReference>
<dbReference type="PANTHER" id="PTHR12428:SF66">
    <property type="entry name" value="MITOCHONDRIAL INNER MEMBRANE PROTEIN OXA1L"/>
    <property type="match status" value="1"/>
</dbReference>
<evidence type="ECO:0000256" key="1">
    <source>
        <dbReference type="ARBA" id="ARBA00004448"/>
    </source>
</evidence>
<dbReference type="InterPro" id="IPR028055">
    <property type="entry name" value="YidC/Oxa/ALB_C"/>
</dbReference>